<name>A0A2L0F1D9_SORCE</name>
<evidence type="ECO:0000259" key="3">
    <source>
        <dbReference type="Pfam" id="PF02541"/>
    </source>
</evidence>
<dbReference type="RefSeq" id="WP_104983784.1">
    <property type="nucleotide sequence ID" value="NZ_CP012673.1"/>
</dbReference>
<dbReference type="GO" id="GO:0004309">
    <property type="term" value="F:exopolyphosphatase activity"/>
    <property type="evidence" value="ECO:0007669"/>
    <property type="project" value="UniProtKB-EC"/>
</dbReference>
<feature type="domain" description="Ppx/GppA phosphatase C-terminal" evidence="4">
    <location>
        <begin position="355"/>
        <end position="501"/>
    </location>
</feature>
<dbReference type="EMBL" id="CP012673">
    <property type="protein sequence ID" value="AUX45398.1"/>
    <property type="molecule type" value="Genomic_DNA"/>
</dbReference>
<feature type="domain" description="Ppx/GppA phosphatase N-terminal" evidence="3">
    <location>
        <begin position="53"/>
        <end position="338"/>
    </location>
</feature>
<dbReference type="Pfam" id="PF21447">
    <property type="entry name" value="Ppx-GppA_III"/>
    <property type="match status" value="1"/>
</dbReference>
<evidence type="ECO:0000256" key="1">
    <source>
        <dbReference type="ARBA" id="ARBA00007381"/>
    </source>
</evidence>
<proteinExistence type="inferred from homology"/>
<dbReference type="EC" id="3.6.1.11" evidence="5"/>
<evidence type="ECO:0000256" key="2">
    <source>
        <dbReference type="ARBA" id="ARBA00022801"/>
    </source>
</evidence>
<dbReference type="AlphaFoldDB" id="A0A2L0F1D9"/>
<dbReference type="InterPro" id="IPR003607">
    <property type="entry name" value="HD/PDEase_dom"/>
</dbReference>
<dbReference type="InterPro" id="IPR048950">
    <property type="entry name" value="Ppx_GppA_C"/>
</dbReference>
<dbReference type="InterPro" id="IPR043129">
    <property type="entry name" value="ATPase_NBD"/>
</dbReference>
<dbReference type="InterPro" id="IPR003695">
    <property type="entry name" value="Ppx_GppA_N"/>
</dbReference>
<dbReference type="SUPFAM" id="SSF53067">
    <property type="entry name" value="Actin-like ATPase domain"/>
    <property type="match status" value="2"/>
</dbReference>
<evidence type="ECO:0000313" key="6">
    <source>
        <dbReference type="Proteomes" id="UP000238348"/>
    </source>
</evidence>
<dbReference type="InterPro" id="IPR030673">
    <property type="entry name" value="PyroPPase_GppA_Ppx"/>
</dbReference>
<dbReference type="CDD" id="cd00077">
    <property type="entry name" value="HDc"/>
    <property type="match status" value="1"/>
</dbReference>
<protein>
    <submittedName>
        <fullName evidence="5">Exopolyphosphatase</fullName>
        <ecNumber evidence="5">3.6.1.11</ecNumber>
    </submittedName>
</protein>
<dbReference type="Proteomes" id="UP000238348">
    <property type="component" value="Chromosome"/>
</dbReference>
<dbReference type="Gene3D" id="3.30.420.150">
    <property type="entry name" value="Exopolyphosphatase. Domain 2"/>
    <property type="match status" value="1"/>
</dbReference>
<dbReference type="Pfam" id="PF02541">
    <property type="entry name" value="Ppx-GppA"/>
    <property type="match status" value="1"/>
</dbReference>
<evidence type="ECO:0000259" key="4">
    <source>
        <dbReference type="Pfam" id="PF21447"/>
    </source>
</evidence>
<dbReference type="Gene3D" id="1.10.3210.10">
    <property type="entry name" value="Hypothetical protein af1432"/>
    <property type="match status" value="1"/>
</dbReference>
<dbReference type="OrthoDB" id="9793035at2"/>
<keyword evidence="2 5" id="KW-0378">Hydrolase</keyword>
<dbReference type="SUPFAM" id="SSF109604">
    <property type="entry name" value="HD-domain/PDEase-like"/>
    <property type="match status" value="1"/>
</dbReference>
<dbReference type="PANTHER" id="PTHR30005">
    <property type="entry name" value="EXOPOLYPHOSPHATASE"/>
    <property type="match status" value="1"/>
</dbReference>
<dbReference type="PANTHER" id="PTHR30005:SF0">
    <property type="entry name" value="RETROGRADE REGULATION PROTEIN 2"/>
    <property type="match status" value="1"/>
</dbReference>
<evidence type="ECO:0000313" key="5">
    <source>
        <dbReference type="EMBL" id="AUX45398.1"/>
    </source>
</evidence>
<dbReference type="Gene3D" id="3.30.420.40">
    <property type="match status" value="1"/>
</dbReference>
<dbReference type="PROSITE" id="PS00329">
    <property type="entry name" value="HSP70_2"/>
    <property type="match status" value="1"/>
</dbReference>
<dbReference type="InterPro" id="IPR018181">
    <property type="entry name" value="Heat_shock_70_CS"/>
</dbReference>
<reference evidence="5 6" key="1">
    <citation type="submission" date="2015-09" db="EMBL/GenBank/DDBJ databases">
        <title>Sorangium comparison.</title>
        <authorList>
            <person name="Zaburannyi N."/>
            <person name="Bunk B."/>
            <person name="Overmann J."/>
            <person name="Mueller R."/>
        </authorList>
    </citation>
    <scope>NUCLEOTIDE SEQUENCE [LARGE SCALE GENOMIC DNA]</scope>
    <source>
        <strain evidence="5 6">So ce26</strain>
    </source>
</reference>
<dbReference type="CDD" id="cd24006">
    <property type="entry name" value="ASKHA_NBD_PPX_GppA"/>
    <property type="match status" value="1"/>
</dbReference>
<sequence>MARLAAIDIGSNAIRLRIVDVDPPALGAFGAGWDPALPGPANGPLEGPRFHPFRDVHVDRASVRLGHDVFTKGRLESGVIGAACEALRRFRAAMDAAKVDRYRAVATSAAREAQNGDLFVERAAREAGVHIEVIEGVEEARLVQLAVRERIALGERTALLVDIGGGSTELTLLRGRGAVFSRSLPVGTVRMVETFLEDRRPIDASHRRLIEEYVDRVMVEATREIVELLGERAGSGIDLLVGTGGNIETLADLCPAPGSPAEGRSIDVAAMSRLLDEMSARTPEERAQIYGLRPDRADTIVPAATVLGRIAQAFAQPLIVAPGVGLKEGVLVDLAHAHFVGPDFRGEAAAVSDACTRLGRRYHFDEQHGALVARFAERLFDDLAPRHRLGPRDRILLRAAALLHDVGDFVRYEGHHKHSYYIIIHSDLMGLSPEERALVANIARYHRKSPPSMEHDNFRALSREARAKVKAMASILRIADALDREHRAKVAEVTGRIENDTLVLEVQGGEDRALEEWTVVAKAGMLREALGLEVRIVDASPRSHPPLAAATAGG</sequence>
<dbReference type="InterPro" id="IPR050273">
    <property type="entry name" value="GppA/Ppx_hydrolase"/>
</dbReference>
<dbReference type="PIRSF" id="PIRSF001267">
    <property type="entry name" value="Pyrophosphatase_GppA_Ppx"/>
    <property type="match status" value="1"/>
</dbReference>
<comment type="similarity">
    <text evidence="1">Belongs to the heat shock protein 70 family.</text>
</comment>
<accession>A0A2L0F1D9</accession>
<organism evidence="5 6">
    <name type="scientific">Sorangium cellulosum</name>
    <name type="common">Polyangium cellulosum</name>
    <dbReference type="NCBI Taxonomy" id="56"/>
    <lineage>
        <taxon>Bacteria</taxon>
        <taxon>Pseudomonadati</taxon>
        <taxon>Myxococcota</taxon>
        <taxon>Polyangia</taxon>
        <taxon>Polyangiales</taxon>
        <taxon>Polyangiaceae</taxon>
        <taxon>Sorangium</taxon>
    </lineage>
</organism>
<gene>
    <name evidence="5" type="primary">ppx</name>
    <name evidence="5" type="ORF">SOCE26_068890</name>
</gene>